<evidence type="ECO:0000313" key="5">
    <source>
        <dbReference type="Proteomes" id="UP000184330"/>
    </source>
</evidence>
<accession>A0A1L7X2Q0</accession>
<reference evidence="4 5" key="1">
    <citation type="submission" date="2016-03" db="EMBL/GenBank/DDBJ databases">
        <authorList>
            <person name="Ploux O."/>
        </authorList>
    </citation>
    <scope>NUCLEOTIDE SEQUENCE [LARGE SCALE GENOMIC DNA]</scope>
    <source>
        <strain evidence="4 5">UAMH 11012</strain>
    </source>
</reference>
<dbReference type="GO" id="GO:0003723">
    <property type="term" value="F:RNA binding"/>
    <property type="evidence" value="ECO:0007669"/>
    <property type="project" value="UniProtKB-KW"/>
</dbReference>
<feature type="region of interest" description="Disordered" evidence="2">
    <location>
        <begin position="1"/>
        <end position="36"/>
    </location>
</feature>
<evidence type="ECO:0000313" key="4">
    <source>
        <dbReference type="EMBL" id="CZR59299.1"/>
    </source>
</evidence>
<dbReference type="OrthoDB" id="417481at2759"/>
<dbReference type="AlphaFoldDB" id="A0A1L7X2Q0"/>
<feature type="compositionally biased region" description="Gly residues" evidence="2">
    <location>
        <begin position="771"/>
        <end position="782"/>
    </location>
</feature>
<feature type="region of interest" description="Disordered" evidence="2">
    <location>
        <begin position="49"/>
        <end position="130"/>
    </location>
</feature>
<evidence type="ECO:0000259" key="3">
    <source>
        <dbReference type="Pfam" id="PF04059"/>
    </source>
</evidence>
<gene>
    <name evidence="4" type="ORF">PAC_09191</name>
</gene>
<feature type="region of interest" description="Disordered" evidence="2">
    <location>
        <begin position="759"/>
        <end position="869"/>
    </location>
</feature>
<dbReference type="InterPro" id="IPR035979">
    <property type="entry name" value="RBD_domain_sf"/>
</dbReference>
<dbReference type="STRING" id="576137.A0A1L7X2Q0"/>
<evidence type="ECO:0000256" key="1">
    <source>
        <dbReference type="ARBA" id="ARBA00022884"/>
    </source>
</evidence>
<keyword evidence="1" id="KW-0694">RNA-binding</keyword>
<organism evidence="4 5">
    <name type="scientific">Phialocephala subalpina</name>
    <dbReference type="NCBI Taxonomy" id="576137"/>
    <lineage>
        <taxon>Eukaryota</taxon>
        <taxon>Fungi</taxon>
        <taxon>Dikarya</taxon>
        <taxon>Ascomycota</taxon>
        <taxon>Pezizomycotina</taxon>
        <taxon>Leotiomycetes</taxon>
        <taxon>Helotiales</taxon>
        <taxon>Mollisiaceae</taxon>
        <taxon>Phialocephala</taxon>
        <taxon>Phialocephala fortinii species complex</taxon>
    </lineage>
</organism>
<dbReference type="Proteomes" id="UP000184330">
    <property type="component" value="Unassembled WGS sequence"/>
</dbReference>
<feature type="compositionally biased region" description="Gly residues" evidence="2">
    <location>
        <begin position="789"/>
        <end position="831"/>
    </location>
</feature>
<dbReference type="InterPro" id="IPR007201">
    <property type="entry name" value="Mei2-like_Rrm_C"/>
</dbReference>
<feature type="compositionally biased region" description="Polar residues" evidence="2">
    <location>
        <begin position="79"/>
        <end position="88"/>
    </location>
</feature>
<evidence type="ECO:0000256" key="2">
    <source>
        <dbReference type="SAM" id="MobiDB-lite"/>
    </source>
</evidence>
<feature type="compositionally biased region" description="Polar residues" evidence="2">
    <location>
        <begin position="62"/>
        <end position="71"/>
    </location>
</feature>
<proteinExistence type="predicted"/>
<protein>
    <recommendedName>
        <fullName evidence="3">Mei2-like C-terminal RNA recognition motif domain-containing protein</fullName>
    </recommendedName>
</protein>
<name>A0A1L7X2Q0_9HELO</name>
<dbReference type="Pfam" id="PF04059">
    <property type="entry name" value="RRM_2"/>
    <property type="match status" value="1"/>
</dbReference>
<sequence>MMPINFTPVGLRDGKTNRGEGMAGKQESPASERSERGSYAYHSMAATMTSPSYHEESDVTHDNSSIFSPNNRYCGGQAGQSTRGYNNNSGGGLSDPFGTTQPRVSLNATASAFEPRTVNRSAGGSTKSASRADLAVADSSNFAQQYLQNECEKNQRLVRSGHFTQETTASRLIKVVVDGRVQGNATMAVRRYLDHMRLQNRRSYHQADQVVVIQNVDITDATAIYKVLSEASAHLGTVVYVGASELGRIFPQLSGRVTDYEGELLVSARYPATATSSSDKADFEATIFQTISQLGSVYAFKTFPSRDDDHLSMQIELNNIEDVPRVVLRLNGTMVQGQTLSVEARHPDTQNDPYNYVAAASIPSEMATAMQMMSIDDPLAALAATPAAFGDSSAASAYAPPSNAYPTAPQGQAMGYQSQGMLGVVPQIMPMAYTPNGLAMVPYNGQVMMMTPLHPSQYGMSLQGGFANEIDDYGGPSSYNSYGRGRGRDSYRGSYGYRGSRGNNQRALMGPSDWHDSKRPENIVSIERIVTGMDVRTTVMLRNIPNKMTLWELIEIINKISRGRYDFVYLRIDFSNGCNVGYAFLNFVDPMDIVPFVRAIANRRWDDFKSDKIAEVSYATIQGRDCLIQKFRNSSVMLEEESCRPKLYYTEGHPLCGQEEPFPSSDNQSKLKRSCENAEHIGLFAPAHGQHYRQEQRNRNSLWDRGTTLADRERGNRLGFGESNRSNFDDIFRGNYNGGGRRGAYNGDRGGFDLVRSTAYRGGHNSERGGYENGRGGYQGGHNGERGVYEGGRGGHSGDRGGFLGSHNAGGRGGFQNGPRGGGTGGTGGFENGPAQGEHDIQDDENYDLAFSGHVHRRDDPSRGGHYRY</sequence>
<dbReference type="SUPFAM" id="SSF54928">
    <property type="entry name" value="RNA-binding domain, RBD"/>
    <property type="match status" value="1"/>
</dbReference>
<feature type="compositionally biased region" description="Polar residues" evidence="2">
    <location>
        <begin position="97"/>
        <end position="110"/>
    </location>
</feature>
<keyword evidence="5" id="KW-1185">Reference proteome</keyword>
<feature type="domain" description="Mei2-like C-terminal RNA recognition motif" evidence="3">
    <location>
        <begin position="536"/>
        <end position="632"/>
    </location>
</feature>
<feature type="compositionally biased region" description="Polar residues" evidence="2">
    <location>
        <begin position="118"/>
        <end position="129"/>
    </location>
</feature>
<dbReference type="EMBL" id="FJOG01000013">
    <property type="protein sequence ID" value="CZR59299.1"/>
    <property type="molecule type" value="Genomic_DNA"/>
</dbReference>
<dbReference type="PANTHER" id="PTHR23189">
    <property type="entry name" value="RNA RECOGNITION MOTIF-CONTAINING"/>
    <property type="match status" value="1"/>
</dbReference>